<dbReference type="Gene3D" id="3.50.4.10">
    <property type="entry name" value="Hepatocyte Growth Factor"/>
    <property type="match status" value="1"/>
</dbReference>
<feature type="domain" description="Apple" evidence="2">
    <location>
        <begin position="69"/>
        <end position="126"/>
    </location>
</feature>
<evidence type="ECO:0000256" key="1">
    <source>
        <dbReference type="SAM" id="MobiDB-lite"/>
    </source>
</evidence>
<evidence type="ECO:0000259" key="2">
    <source>
        <dbReference type="Pfam" id="PF00024"/>
    </source>
</evidence>
<dbReference type="EMBL" id="JARQWQ010000135">
    <property type="protein sequence ID" value="KAK2548935.1"/>
    <property type="molecule type" value="Genomic_DNA"/>
</dbReference>
<dbReference type="InterPro" id="IPR003609">
    <property type="entry name" value="Pan_app"/>
</dbReference>
<accession>A0AAD9PUK0</accession>
<protein>
    <recommendedName>
        <fullName evidence="2">Apple domain-containing protein</fullName>
    </recommendedName>
</protein>
<dbReference type="Pfam" id="PF00024">
    <property type="entry name" value="PAN_1"/>
    <property type="match status" value="1"/>
</dbReference>
<keyword evidence="4" id="KW-1185">Reference proteome</keyword>
<evidence type="ECO:0000313" key="4">
    <source>
        <dbReference type="Proteomes" id="UP001249851"/>
    </source>
</evidence>
<reference evidence="3" key="1">
    <citation type="journal article" date="2023" name="G3 (Bethesda)">
        <title>Whole genome assembly and annotation of the endangered Caribbean coral Acropora cervicornis.</title>
        <authorList>
            <person name="Selwyn J.D."/>
            <person name="Vollmer S.V."/>
        </authorList>
    </citation>
    <scope>NUCLEOTIDE SEQUENCE</scope>
    <source>
        <strain evidence="3">K2</strain>
    </source>
</reference>
<feature type="compositionally biased region" description="Low complexity" evidence="1">
    <location>
        <begin position="43"/>
        <end position="54"/>
    </location>
</feature>
<feature type="region of interest" description="Disordered" evidence="1">
    <location>
        <begin position="33"/>
        <end position="54"/>
    </location>
</feature>
<dbReference type="AlphaFoldDB" id="A0AAD9PUK0"/>
<proteinExistence type="predicted"/>
<evidence type="ECO:0000313" key="3">
    <source>
        <dbReference type="EMBL" id="KAK2548935.1"/>
    </source>
</evidence>
<gene>
    <name evidence="3" type="ORF">P5673_030760</name>
</gene>
<sequence length="165" mass="18429">MTTSPKLSVCQRRRFAITPVYLHKGMARLNFGGQGLTDRDTRTTASPRTSPSPRCLGQTLELPVSRGLVKDKILQGHVIWTQTVLSELQCEDSCLRLPSCLAYNYNCSGGVGPKKCELLNSVTDTTNFTGFFFRPFERTKARNELLDPQCVDNPRAGFTRPSHHP</sequence>
<dbReference type="Proteomes" id="UP001249851">
    <property type="component" value="Unassembled WGS sequence"/>
</dbReference>
<organism evidence="3 4">
    <name type="scientific">Acropora cervicornis</name>
    <name type="common">Staghorn coral</name>
    <dbReference type="NCBI Taxonomy" id="6130"/>
    <lineage>
        <taxon>Eukaryota</taxon>
        <taxon>Metazoa</taxon>
        <taxon>Cnidaria</taxon>
        <taxon>Anthozoa</taxon>
        <taxon>Hexacorallia</taxon>
        <taxon>Scleractinia</taxon>
        <taxon>Astrocoeniina</taxon>
        <taxon>Acroporidae</taxon>
        <taxon>Acropora</taxon>
    </lineage>
</organism>
<reference evidence="3" key="2">
    <citation type="journal article" date="2023" name="Science">
        <title>Genomic signatures of disease resistance in endangered staghorn corals.</title>
        <authorList>
            <person name="Vollmer S.V."/>
            <person name="Selwyn J.D."/>
            <person name="Despard B.A."/>
            <person name="Roesel C.L."/>
        </authorList>
    </citation>
    <scope>NUCLEOTIDE SEQUENCE</scope>
    <source>
        <strain evidence="3">K2</strain>
    </source>
</reference>
<name>A0AAD9PUK0_ACRCE</name>
<comment type="caution">
    <text evidence="3">The sequence shown here is derived from an EMBL/GenBank/DDBJ whole genome shotgun (WGS) entry which is preliminary data.</text>
</comment>